<keyword evidence="5" id="KW-0378">Hydrolase</keyword>
<protein>
    <submittedName>
        <fullName evidence="5">Restriction endonuclease subunit S</fullName>
    </submittedName>
</protein>
<dbReference type="RefSeq" id="WP_024726923.1">
    <property type="nucleotide sequence ID" value="NZ_JACOOS010000007.1"/>
</dbReference>
<evidence type="ECO:0000313" key="5">
    <source>
        <dbReference type="EMBL" id="MBC5677469.1"/>
    </source>
</evidence>
<accession>A0ABR7FQR2</accession>
<evidence type="ECO:0000256" key="2">
    <source>
        <dbReference type="ARBA" id="ARBA00022747"/>
    </source>
</evidence>
<evidence type="ECO:0000259" key="4">
    <source>
        <dbReference type="Pfam" id="PF01420"/>
    </source>
</evidence>
<name>A0ABR7FQR2_9FIRM</name>
<dbReference type="InterPro" id="IPR044946">
    <property type="entry name" value="Restrct_endonuc_typeI_TRD_sf"/>
</dbReference>
<keyword evidence="5" id="KW-0540">Nuclease</keyword>
<evidence type="ECO:0000313" key="6">
    <source>
        <dbReference type="Proteomes" id="UP000635828"/>
    </source>
</evidence>
<evidence type="ECO:0000256" key="1">
    <source>
        <dbReference type="ARBA" id="ARBA00010923"/>
    </source>
</evidence>
<keyword evidence="2" id="KW-0680">Restriction system</keyword>
<keyword evidence="5" id="KW-0255">Endonuclease</keyword>
<sequence length="196" mass="22515">MNKLSEYVNFESGTPQFRINESMDRSAPIYNVYSQNDLTDDLVGINLLSGEPKKIRTRDEVSIVFPQDIIFSLISGTASIVGKDHQGYLYTQNYVRIKPDKNIAPKYLIYLLNENRAIRKQFQLGLQGTTVLKYTLAQLKEIELPSLPSLHEQQIIGEVYFKQLRVQALRKRVADYKMTVLLNKLEGVLEDERSSV</sequence>
<feature type="domain" description="Type I restriction modification DNA specificity" evidence="4">
    <location>
        <begin position="26"/>
        <end position="159"/>
    </location>
</feature>
<dbReference type="EMBL" id="JACOOS010000007">
    <property type="protein sequence ID" value="MBC5677469.1"/>
    <property type="molecule type" value="Genomic_DNA"/>
</dbReference>
<organism evidence="5 6">
    <name type="scientific">Anaerostipes hominis</name>
    <name type="common">ex Liu et al. 2021</name>
    <dbReference type="NCBI Taxonomy" id="2763018"/>
    <lineage>
        <taxon>Bacteria</taxon>
        <taxon>Bacillati</taxon>
        <taxon>Bacillota</taxon>
        <taxon>Clostridia</taxon>
        <taxon>Lachnospirales</taxon>
        <taxon>Lachnospiraceae</taxon>
        <taxon>Anaerostipes</taxon>
    </lineage>
</organism>
<comment type="caution">
    <text evidence="5">The sequence shown here is derived from an EMBL/GenBank/DDBJ whole genome shotgun (WGS) entry which is preliminary data.</text>
</comment>
<dbReference type="SUPFAM" id="SSF116734">
    <property type="entry name" value="DNA methylase specificity domain"/>
    <property type="match status" value="1"/>
</dbReference>
<gene>
    <name evidence="5" type="ORF">H8S22_07540</name>
</gene>
<dbReference type="GO" id="GO:0004519">
    <property type="term" value="F:endonuclease activity"/>
    <property type="evidence" value="ECO:0007669"/>
    <property type="project" value="UniProtKB-KW"/>
</dbReference>
<proteinExistence type="inferred from homology"/>
<dbReference type="InterPro" id="IPR052021">
    <property type="entry name" value="Type-I_RS_S_subunit"/>
</dbReference>
<evidence type="ECO:0000256" key="3">
    <source>
        <dbReference type="ARBA" id="ARBA00023125"/>
    </source>
</evidence>
<dbReference type="PANTHER" id="PTHR30408:SF12">
    <property type="entry name" value="TYPE I RESTRICTION ENZYME MJAVIII SPECIFICITY SUBUNIT"/>
    <property type="match status" value="1"/>
</dbReference>
<dbReference type="Pfam" id="PF01420">
    <property type="entry name" value="Methylase_S"/>
    <property type="match status" value="1"/>
</dbReference>
<comment type="similarity">
    <text evidence="1">Belongs to the type-I restriction system S methylase family.</text>
</comment>
<keyword evidence="6" id="KW-1185">Reference proteome</keyword>
<dbReference type="Proteomes" id="UP000635828">
    <property type="component" value="Unassembled WGS sequence"/>
</dbReference>
<keyword evidence="3" id="KW-0238">DNA-binding</keyword>
<reference evidence="5 6" key="1">
    <citation type="submission" date="2020-08" db="EMBL/GenBank/DDBJ databases">
        <title>Genome public.</title>
        <authorList>
            <person name="Liu C."/>
            <person name="Sun Q."/>
        </authorList>
    </citation>
    <scope>NUCLEOTIDE SEQUENCE [LARGE SCALE GENOMIC DNA]</scope>
    <source>
        <strain evidence="5 6">NSJ-7</strain>
    </source>
</reference>
<dbReference type="InterPro" id="IPR000055">
    <property type="entry name" value="Restrct_endonuc_typeI_TRD"/>
</dbReference>
<dbReference type="PANTHER" id="PTHR30408">
    <property type="entry name" value="TYPE-1 RESTRICTION ENZYME ECOKI SPECIFICITY PROTEIN"/>
    <property type="match status" value="1"/>
</dbReference>
<dbReference type="Gene3D" id="3.90.220.20">
    <property type="entry name" value="DNA methylase specificity domains"/>
    <property type="match status" value="1"/>
</dbReference>